<keyword evidence="3" id="KW-1185">Reference proteome</keyword>
<name>A0A3A4JZR8_9NOCA</name>
<protein>
    <submittedName>
        <fullName evidence="2">Uncharacterized protein</fullName>
    </submittedName>
</protein>
<evidence type="ECO:0000313" key="3">
    <source>
        <dbReference type="Proteomes" id="UP000266677"/>
    </source>
</evidence>
<comment type="caution">
    <text evidence="2">The sequence shown here is derived from an EMBL/GenBank/DDBJ whole genome shotgun (WGS) entry which is preliminary data.</text>
</comment>
<dbReference type="AlphaFoldDB" id="A0A3A4JZR8"/>
<accession>A0A3A4JZR8</accession>
<proteinExistence type="predicted"/>
<reference evidence="2 3" key="1">
    <citation type="submission" date="2018-09" db="EMBL/GenBank/DDBJ databases">
        <title>YIM PH21274 draft genome.</title>
        <authorList>
            <person name="Miao C."/>
        </authorList>
    </citation>
    <scope>NUCLEOTIDE SEQUENCE [LARGE SCALE GENOMIC DNA]</scope>
    <source>
        <strain evidence="2 3">YIM PH 21724</strain>
    </source>
</reference>
<dbReference type="EMBL" id="QZFU01000016">
    <property type="protein sequence ID" value="RJO76995.1"/>
    <property type="molecule type" value="Genomic_DNA"/>
</dbReference>
<gene>
    <name evidence="2" type="ORF">D5S18_12425</name>
</gene>
<sequence>MGLFANRRTGKRFGGATGGDVVSRGTLQTASSLVDCSDIESGASILVDQIFGGAVGLSVETGRRFP</sequence>
<evidence type="ECO:0000313" key="2">
    <source>
        <dbReference type="EMBL" id="RJO76995.1"/>
    </source>
</evidence>
<organism evidence="2 3">
    <name type="scientific">Nocardia panacis</name>
    <dbReference type="NCBI Taxonomy" id="2340916"/>
    <lineage>
        <taxon>Bacteria</taxon>
        <taxon>Bacillati</taxon>
        <taxon>Actinomycetota</taxon>
        <taxon>Actinomycetes</taxon>
        <taxon>Mycobacteriales</taxon>
        <taxon>Nocardiaceae</taxon>
        <taxon>Nocardia</taxon>
    </lineage>
</organism>
<dbReference type="RefSeq" id="WP_120040068.1">
    <property type="nucleotide sequence ID" value="NZ_QZFU01000016.1"/>
</dbReference>
<feature type="region of interest" description="Disordered" evidence="1">
    <location>
        <begin position="1"/>
        <end position="20"/>
    </location>
</feature>
<dbReference type="Proteomes" id="UP000266677">
    <property type="component" value="Unassembled WGS sequence"/>
</dbReference>
<evidence type="ECO:0000256" key="1">
    <source>
        <dbReference type="SAM" id="MobiDB-lite"/>
    </source>
</evidence>